<dbReference type="RefSeq" id="XP_067178511.1">
    <property type="nucleotide sequence ID" value="XM_067322648.1"/>
</dbReference>
<organism evidence="2 3">
    <name type="scientific">Leishmania martiniquensis</name>
    <dbReference type="NCBI Taxonomy" id="1580590"/>
    <lineage>
        <taxon>Eukaryota</taxon>
        <taxon>Discoba</taxon>
        <taxon>Euglenozoa</taxon>
        <taxon>Kinetoplastea</taxon>
        <taxon>Metakinetoplastina</taxon>
        <taxon>Trypanosomatida</taxon>
        <taxon>Trypanosomatidae</taxon>
        <taxon>Leishmaniinae</taxon>
        <taxon>Leishmania</taxon>
    </lineage>
</organism>
<reference evidence="3" key="2">
    <citation type="journal article" date="2021" name="Sci. Data">
        <title>Chromosome-scale genome sequencing, assembly and annotation of six genomes from subfamily Leishmaniinae.</title>
        <authorList>
            <person name="Almutairi H."/>
            <person name="Urbaniak M.D."/>
            <person name="Bates M.D."/>
            <person name="Jariyapan N."/>
            <person name="Kwakye-Nuako G."/>
            <person name="Thomaz Soccol V."/>
            <person name="Al-Salem W.S."/>
            <person name="Dillon R.J."/>
            <person name="Bates P.A."/>
            <person name="Gatherer D."/>
        </authorList>
    </citation>
    <scope>NUCLEOTIDE SEQUENCE [LARGE SCALE GENOMIC DNA]</scope>
</reference>
<keyword evidence="3" id="KW-1185">Reference proteome</keyword>
<feature type="region of interest" description="Disordered" evidence="1">
    <location>
        <begin position="1"/>
        <end position="33"/>
    </location>
</feature>
<feature type="region of interest" description="Disordered" evidence="1">
    <location>
        <begin position="124"/>
        <end position="147"/>
    </location>
</feature>
<comment type="caution">
    <text evidence="2">The sequence shown here is derived from an EMBL/GenBank/DDBJ whole genome shotgun (WGS) entry which is preliminary data.</text>
</comment>
<protein>
    <submittedName>
        <fullName evidence="2">Uncharacterized protein</fullName>
    </submittedName>
</protein>
<evidence type="ECO:0000256" key="1">
    <source>
        <dbReference type="SAM" id="MobiDB-lite"/>
    </source>
</evidence>
<name>A0A836HAG0_9TRYP</name>
<sequence>MGHSISRSRSPTKAVAPMNKANEVASPIMTKNDTQMDAAAHEKLRRLDSEQCLTEEMIEGLTRSSTGSVQSKAKKKDAINDWIATTNYVVEPNMDALKQHEDSMRALNAMQTAKHELRCLSNPDLCSSSKSKGSKRKGALDILKSRS</sequence>
<dbReference type="GeneID" id="92515160"/>
<reference evidence="3" key="1">
    <citation type="journal article" date="2021" name="Microbiol. Resour. Announc.">
        <title>LGAAP: Leishmaniinae Genome Assembly and Annotation Pipeline.</title>
        <authorList>
            <person name="Almutairi H."/>
            <person name="Urbaniak M.D."/>
            <person name="Bates M.D."/>
            <person name="Jariyapan N."/>
            <person name="Kwakye-Nuako G."/>
            <person name="Thomaz-Soccol V."/>
            <person name="Al-Salem W.S."/>
            <person name="Dillon R.J."/>
            <person name="Bates P.A."/>
            <person name="Gatherer D."/>
        </authorList>
    </citation>
    <scope>NUCLEOTIDE SEQUENCE [LARGE SCALE GENOMIC DNA]</scope>
</reference>
<dbReference type="AlphaFoldDB" id="A0A836HAG0"/>
<dbReference type="OrthoDB" id="265649at2759"/>
<dbReference type="KEGG" id="lmat:92515160"/>
<accession>A0A836HAG0</accession>
<dbReference type="EMBL" id="JAFEUZ010000024">
    <property type="protein sequence ID" value="KAG5477873.1"/>
    <property type="molecule type" value="Genomic_DNA"/>
</dbReference>
<feature type="compositionally biased region" description="Polar residues" evidence="1">
    <location>
        <begin position="1"/>
        <end position="11"/>
    </location>
</feature>
<dbReference type="Proteomes" id="UP000673552">
    <property type="component" value="Unassembled WGS sequence"/>
</dbReference>
<gene>
    <name evidence="2" type="ORF">LSCM1_05175</name>
</gene>
<proteinExistence type="predicted"/>
<evidence type="ECO:0000313" key="3">
    <source>
        <dbReference type="Proteomes" id="UP000673552"/>
    </source>
</evidence>
<evidence type="ECO:0000313" key="2">
    <source>
        <dbReference type="EMBL" id="KAG5477873.1"/>
    </source>
</evidence>